<dbReference type="FunFam" id="1.10.1580.10:FF:000002">
    <property type="entry name" value="Guanine nucleotide-binding protein-like 3 (nucleolar)-like"/>
    <property type="match status" value="1"/>
</dbReference>
<feature type="region of interest" description="Disordered" evidence="6">
    <location>
        <begin position="497"/>
        <end position="556"/>
    </location>
</feature>
<dbReference type="InterPro" id="IPR030378">
    <property type="entry name" value="G_CP_dom"/>
</dbReference>
<evidence type="ECO:0000313" key="9">
    <source>
        <dbReference type="Proteomes" id="UP001212841"/>
    </source>
</evidence>
<dbReference type="PROSITE" id="PS51721">
    <property type="entry name" value="G_CP"/>
    <property type="match status" value="1"/>
</dbReference>
<dbReference type="AlphaFoldDB" id="A0AAD5SFP5"/>
<keyword evidence="4" id="KW-0342">GTP-binding</keyword>
<feature type="region of interest" description="Disordered" evidence="6">
    <location>
        <begin position="68"/>
        <end position="94"/>
    </location>
</feature>
<feature type="compositionally biased region" description="Acidic residues" evidence="6">
    <location>
        <begin position="507"/>
        <end position="539"/>
    </location>
</feature>
<evidence type="ECO:0000256" key="4">
    <source>
        <dbReference type="ARBA" id="ARBA00023134"/>
    </source>
</evidence>
<evidence type="ECO:0000259" key="7">
    <source>
        <dbReference type="PROSITE" id="PS51721"/>
    </source>
</evidence>
<evidence type="ECO:0000256" key="2">
    <source>
        <dbReference type="ARBA" id="ARBA00022741"/>
    </source>
</evidence>
<feature type="compositionally biased region" description="Basic residues" evidence="6">
    <location>
        <begin position="24"/>
        <end position="45"/>
    </location>
</feature>
<evidence type="ECO:0000256" key="3">
    <source>
        <dbReference type="ARBA" id="ARBA00023054"/>
    </source>
</evidence>
<gene>
    <name evidence="8" type="primary">GNL3</name>
    <name evidence="8" type="ORF">HK097_006693</name>
</gene>
<keyword evidence="9" id="KW-1185">Reference proteome</keyword>
<name>A0AAD5SFP5_9FUNG</name>
<dbReference type="Gene3D" id="1.10.1580.10">
    <property type="match status" value="1"/>
</dbReference>
<dbReference type="PRINTS" id="PR00326">
    <property type="entry name" value="GTP1OBG"/>
</dbReference>
<dbReference type="GO" id="GO:0005525">
    <property type="term" value="F:GTP binding"/>
    <property type="evidence" value="ECO:0007669"/>
    <property type="project" value="UniProtKB-KW"/>
</dbReference>
<dbReference type="SUPFAM" id="SSF52540">
    <property type="entry name" value="P-loop containing nucleoside triphosphate hydrolases"/>
    <property type="match status" value="1"/>
</dbReference>
<proteinExistence type="predicted"/>
<evidence type="ECO:0000256" key="5">
    <source>
        <dbReference type="ARBA" id="ARBA00023242"/>
    </source>
</evidence>
<feature type="compositionally biased region" description="Basic and acidic residues" evidence="6">
    <location>
        <begin position="68"/>
        <end position="84"/>
    </location>
</feature>
<feature type="region of interest" description="Disordered" evidence="6">
    <location>
        <begin position="598"/>
        <end position="619"/>
    </location>
</feature>
<dbReference type="PANTHER" id="PTHR11089:SF30">
    <property type="entry name" value="GUANINE NUCLEOTIDE-BINDING PROTEIN-LIKE 3 HOMOLOG"/>
    <property type="match status" value="1"/>
</dbReference>
<accession>A0AAD5SFP5</accession>
<comment type="subcellular location">
    <subcellularLocation>
        <location evidence="1">Nucleus</location>
    </subcellularLocation>
</comment>
<dbReference type="InterPro" id="IPR027417">
    <property type="entry name" value="P-loop_NTPase"/>
</dbReference>
<feature type="region of interest" description="Disordered" evidence="6">
    <location>
        <begin position="1"/>
        <end position="56"/>
    </location>
</feature>
<dbReference type="Proteomes" id="UP001212841">
    <property type="component" value="Unassembled WGS sequence"/>
</dbReference>
<feature type="domain" description="CP-type G" evidence="7">
    <location>
        <begin position="146"/>
        <end position="331"/>
    </location>
</feature>
<feature type="compositionally biased region" description="Basic residues" evidence="6">
    <location>
        <begin position="1"/>
        <end position="10"/>
    </location>
</feature>
<dbReference type="InterPro" id="IPR050755">
    <property type="entry name" value="TRAFAC_YlqF/YawG_RiboMat"/>
</dbReference>
<dbReference type="Gene3D" id="3.40.50.300">
    <property type="entry name" value="P-loop containing nucleotide triphosphate hydrolases"/>
    <property type="match status" value="1"/>
</dbReference>
<sequence length="646" mass="71554">MVAKKAKSKRISAAQRYKVEKKVAEHHRKQRREARKNPSQHKKLKKDPGIPNLFPFKDKLLQAAEANKKKLAEEKERQKKDRQNLHNKNRKLTTDQLDLASLAKNAQQRGRAFDLAQGGPADSFLVSHAADAAMSGQKDNSRKAYYKEFKKVVDGADVILEVLDARDPLGCRTREIEEMIMAAGTNKRIILILNKIDLVPREVVEQWLKHLRNEFPTIAFKASTQSQRQNLGHASLSTDIASEALLSSSECLGADNLIKLLKNYCRNANIKTSITVGVVGFPNVGKSSVINSLKRSKVCNVGSTPGVTKVAQHIQLDKNIKLLDCPGIVFSRSSRDGDEAEVLLRNCVKVELVEDPIAPVEAIVARCRQDQLMQLYNVPYFTDTRDFLIHLARLQGKLRKGGIPDLENAARSILRDWNSGRIPFYTVPPTTGTAPAVATHVSSAIVASWAQEFALPEIVEIEGKELLPTVKGKSEIPTRMLAMKSGETVGVDMEVEDLPEGYRDIDATEPEEDSEDDDEMEEDDDEEMYEDMSDDDSEAPDAIPMEDVAGPSSLPEIRFKNTVKPIGGKKGAAAKKAAEPVLEGVEAEINPMVGKDKKKMLKATKKQERRAGKGKMAVDSDEYDFAEHFPVEGVEALPGDDSDVDM</sequence>
<evidence type="ECO:0000256" key="6">
    <source>
        <dbReference type="SAM" id="MobiDB-lite"/>
    </source>
</evidence>
<dbReference type="CDD" id="cd04178">
    <property type="entry name" value="Nucleostemin_like"/>
    <property type="match status" value="1"/>
</dbReference>
<dbReference type="InterPro" id="IPR023179">
    <property type="entry name" value="GTP-bd_ortho_bundle_sf"/>
</dbReference>
<protein>
    <submittedName>
        <fullName evidence="8">Guanine nucleotide-binding protein-like 3</fullName>
    </submittedName>
</protein>
<organism evidence="8 9">
    <name type="scientific">Rhizophlyctis rosea</name>
    <dbReference type="NCBI Taxonomy" id="64517"/>
    <lineage>
        <taxon>Eukaryota</taxon>
        <taxon>Fungi</taxon>
        <taxon>Fungi incertae sedis</taxon>
        <taxon>Chytridiomycota</taxon>
        <taxon>Chytridiomycota incertae sedis</taxon>
        <taxon>Chytridiomycetes</taxon>
        <taxon>Rhizophlyctidales</taxon>
        <taxon>Rhizophlyctidaceae</taxon>
        <taxon>Rhizophlyctis</taxon>
    </lineage>
</organism>
<dbReference type="InterPro" id="IPR006073">
    <property type="entry name" value="GTP-bd"/>
</dbReference>
<keyword evidence="5" id="KW-0539">Nucleus</keyword>
<reference evidence="8" key="1">
    <citation type="submission" date="2020-05" db="EMBL/GenBank/DDBJ databases">
        <title>Phylogenomic resolution of chytrid fungi.</title>
        <authorList>
            <person name="Stajich J.E."/>
            <person name="Amses K."/>
            <person name="Simmons R."/>
            <person name="Seto K."/>
            <person name="Myers J."/>
            <person name="Bonds A."/>
            <person name="Quandt C.A."/>
            <person name="Barry K."/>
            <person name="Liu P."/>
            <person name="Grigoriev I."/>
            <person name="Longcore J.E."/>
            <person name="James T.Y."/>
        </authorList>
    </citation>
    <scope>NUCLEOTIDE SEQUENCE</scope>
    <source>
        <strain evidence="8">JEL0318</strain>
    </source>
</reference>
<evidence type="ECO:0000313" key="8">
    <source>
        <dbReference type="EMBL" id="KAJ3052224.1"/>
    </source>
</evidence>
<dbReference type="PANTHER" id="PTHR11089">
    <property type="entry name" value="GTP-BINDING PROTEIN-RELATED"/>
    <property type="match status" value="1"/>
</dbReference>
<comment type="caution">
    <text evidence="8">The sequence shown here is derived from an EMBL/GenBank/DDBJ whole genome shotgun (WGS) entry which is preliminary data.</text>
</comment>
<dbReference type="EMBL" id="JADGJD010000314">
    <property type="protein sequence ID" value="KAJ3052224.1"/>
    <property type="molecule type" value="Genomic_DNA"/>
</dbReference>
<evidence type="ECO:0000256" key="1">
    <source>
        <dbReference type="ARBA" id="ARBA00004123"/>
    </source>
</evidence>
<dbReference type="Pfam" id="PF01926">
    <property type="entry name" value="MMR_HSR1"/>
    <property type="match status" value="1"/>
</dbReference>
<dbReference type="FunFam" id="3.40.50.300:FF:000493">
    <property type="entry name" value="Guanine nucleotide-binding protein-like 3-like protein"/>
    <property type="match status" value="1"/>
</dbReference>
<dbReference type="InterPro" id="IPR014813">
    <property type="entry name" value="Gnl3_N_dom"/>
</dbReference>
<keyword evidence="3" id="KW-0175">Coiled coil</keyword>
<dbReference type="Pfam" id="PF08701">
    <property type="entry name" value="GN3L_Grn1"/>
    <property type="match status" value="1"/>
</dbReference>
<dbReference type="GO" id="GO:0005730">
    <property type="term" value="C:nucleolus"/>
    <property type="evidence" value="ECO:0007669"/>
    <property type="project" value="UniProtKB-ARBA"/>
</dbReference>
<keyword evidence="2" id="KW-0547">Nucleotide-binding</keyword>